<evidence type="ECO:0008006" key="3">
    <source>
        <dbReference type="Google" id="ProtNLM"/>
    </source>
</evidence>
<sequence length="265" mass="29787">MSSVVNLKENEGLVSKLYKTNDTGNTWSVFESNFGGSDPRFRDGLSDFEEVLGHPNHLYATGQSVIAKSLDRGKTWQPIWGEWGMVAQPSMNMALNPILPNELWVGGQGPIENGYLVHLKNDREEKSWNDLVPNPTVVKEIVIDRDNPQTIYVGWEGELSKTTDNGKTWKTLIDRHAESHFFFGIGISPGNSNIIYAAKWKKAMERQILEIYHSKDKGLTWETTAFPQIARGGVWDLKVIRSGNQDRLYLGLDKGGIAEVIVDNL</sequence>
<dbReference type="STRING" id="279824.SAMN03080617_03083"/>
<accession>A0A1G5Z207</accession>
<name>A0A1G5Z207_9BACT</name>
<dbReference type="RefSeq" id="WP_092731573.1">
    <property type="nucleotide sequence ID" value="NZ_FMXE01000024.1"/>
</dbReference>
<dbReference type="InterPro" id="IPR015943">
    <property type="entry name" value="WD40/YVTN_repeat-like_dom_sf"/>
</dbReference>
<reference evidence="2" key="1">
    <citation type="submission" date="2016-10" db="EMBL/GenBank/DDBJ databases">
        <authorList>
            <person name="Varghese N."/>
            <person name="Submissions S."/>
        </authorList>
    </citation>
    <scope>NUCLEOTIDE SEQUENCE [LARGE SCALE GENOMIC DNA]</scope>
    <source>
        <strain evidence="2">DSM 22703</strain>
    </source>
</reference>
<dbReference type="Gene3D" id="2.130.10.10">
    <property type="entry name" value="YVTN repeat-like/Quinoprotein amine dehydrogenase"/>
    <property type="match status" value="2"/>
</dbReference>
<evidence type="ECO:0000313" key="2">
    <source>
        <dbReference type="Proteomes" id="UP000198756"/>
    </source>
</evidence>
<proteinExistence type="predicted"/>
<keyword evidence="2" id="KW-1185">Reference proteome</keyword>
<gene>
    <name evidence="1" type="ORF">SAMN03080617_03083</name>
</gene>
<evidence type="ECO:0000313" key="1">
    <source>
        <dbReference type="EMBL" id="SDA88550.1"/>
    </source>
</evidence>
<dbReference type="OrthoDB" id="9757809at2"/>
<organism evidence="1 2">
    <name type="scientific">Algoriphagus alkaliphilus</name>
    <dbReference type="NCBI Taxonomy" id="279824"/>
    <lineage>
        <taxon>Bacteria</taxon>
        <taxon>Pseudomonadati</taxon>
        <taxon>Bacteroidota</taxon>
        <taxon>Cytophagia</taxon>
        <taxon>Cytophagales</taxon>
        <taxon>Cyclobacteriaceae</taxon>
        <taxon>Algoriphagus</taxon>
    </lineage>
</organism>
<dbReference type="EMBL" id="FMXE01000024">
    <property type="protein sequence ID" value="SDA88550.1"/>
    <property type="molecule type" value="Genomic_DNA"/>
</dbReference>
<dbReference type="Proteomes" id="UP000198756">
    <property type="component" value="Unassembled WGS sequence"/>
</dbReference>
<protein>
    <recommendedName>
        <fullName evidence="3">BNR/Asp-box repeat-containing protein</fullName>
    </recommendedName>
</protein>
<dbReference type="AlphaFoldDB" id="A0A1G5Z207"/>
<dbReference type="SUPFAM" id="SSF110296">
    <property type="entry name" value="Oligoxyloglucan reducing end-specific cellobiohydrolase"/>
    <property type="match status" value="1"/>
</dbReference>